<reference evidence="2" key="1">
    <citation type="submission" date="2016-05" db="EMBL/GenBank/DDBJ databases">
        <title>Whole genome shotgun sequencing of cultured foodborne pathogen.</title>
        <authorList>
            <person name="Zheng J."/>
            <person name="Timme R."/>
            <person name="Allard M."/>
            <person name="Strain E."/>
            <person name="Luo Y."/>
            <person name="Brown E."/>
        </authorList>
    </citation>
    <scope>NUCLEOTIDE SEQUENCE [LARGE SCALE GENOMIC DNA]</scope>
    <source>
        <strain evidence="2">CFSAN034343</strain>
    </source>
</reference>
<sequence>MVKGMFYPKTKGVGHMNIKTISKEIRQDLYSVELSEEEVDALYRYINLGDYGIELTEGINILEKDTLWLIMAELNNKKDFPNILYINILAHLKKLLYPIE</sequence>
<organism evidence="1 2">
    <name type="scientific">Paenibacillus polymyxa</name>
    <name type="common">Bacillus polymyxa</name>
    <dbReference type="NCBI Taxonomy" id="1406"/>
    <lineage>
        <taxon>Bacteria</taxon>
        <taxon>Bacillati</taxon>
        <taxon>Bacillota</taxon>
        <taxon>Bacilli</taxon>
        <taxon>Bacillales</taxon>
        <taxon>Paenibacillaceae</taxon>
        <taxon>Paenibacillus</taxon>
    </lineage>
</organism>
<dbReference type="EMBL" id="LYND01000131">
    <property type="protein sequence ID" value="ODA08314.1"/>
    <property type="molecule type" value="Genomic_DNA"/>
</dbReference>
<dbReference type="Proteomes" id="UP000094974">
    <property type="component" value="Unassembled WGS sequence"/>
</dbReference>
<evidence type="ECO:0000313" key="1">
    <source>
        <dbReference type="EMBL" id="ODA08314.1"/>
    </source>
</evidence>
<accession>A0ABX2ZDR3</accession>
<protein>
    <submittedName>
        <fullName evidence="1">Uncharacterized protein</fullName>
    </submittedName>
</protein>
<evidence type="ECO:0000313" key="2">
    <source>
        <dbReference type="Proteomes" id="UP000094974"/>
    </source>
</evidence>
<comment type="caution">
    <text evidence="1">The sequence shown here is derived from an EMBL/GenBank/DDBJ whole genome shotgun (WGS) entry which is preliminary data.</text>
</comment>
<proteinExistence type="predicted"/>
<keyword evidence="2" id="KW-1185">Reference proteome</keyword>
<gene>
    <name evidence="1" type="ORF">A7312_27645</name>
</gene>
<name>A0ABX2ZDR3_PAEPO</name>